<reference evidence="1 2" key="1">
    <citation type="journal article" date="2013" name="Int. J. Syst. Evol. Microbiol.">
        <title>Hoeflea suaedae sp. nov., an endophytic bacterium isolated from the root of the halophyte Suaeda maritima.</title>
        <authorList>
            <person name="Chung E.J."/>
            <person name="Park J.A."/>
            <person name="Pramanik P."/>
            <person name="Bibi F."/>
            <person name="Jeon C.O."/>
            <person name="Chung Y.R."/>
        </authorList>
    </citation>
    <scope>NUCLEOTIDE SEQUENCE [LARGE SCALE GENOMIC DNA]</scope>
    <source>
        <strain evidence="1 2">YC6898</strain>
    </source>
</reference>
<dbReference type="RefSeq" id="WP_133285001.1">
    <property type="nucleotide sequence ID" value="NZ_SMSI01000002.1"/>
</dbReference>
<dbReference type="InterPro" id="IPR021270">
    <property type="entry name" value="DUF2849"/>
</dbReference>
<dbReference type="EMBL" id="SMSI01000002">
    <property type="protein sequence ID" value="TDH36304.1"/>
    <property type="molecule type" value="Genomic_DNA"/>
</dbReference>
<dbReference type="Proteomes" id="UP000295131">
    <property type="component" value="Unassembled WGS sequence"/>
</dbReference>
<protein>
    <submittedName>
        <fullName evidence="1">DUF2849 domain-containing protein</fullName>
    </submittedName>
</protein>
<dbReference type="OrthoDB" id="9815695at2"/>
<dbReference type="AlphaFoldDB" id="A0A4R5PLX5"/>
<comment type="caution">
    <text evidence="1">The sequence shown here is derived from an EMBL/GenBank/DDBJ whole genome shotgun (WGS) entry which is preliminary data.</text>
</comment>
<gene>
    <name evidence="1" type="ORF">E2A64_13605</name>
</gene>
<evidence type="ECO:0000313" key="1">
    <source>
        <dbReference type="EMBL" id="TDH36304.1"/>
    </source>
</evidence>
<sequence length="108" mass="11680">MTGHKTGKILTANRLIDGVSVWFSANSEWVEDIREGFVARHEEAVKALEAAGAEAQADNRVVDANLIDVVEGEGGLRAIRLRERIRAEGPTIAYLPNSKPADAKTRAA</sequence>
<name>A0A4R5PLX5_9HYPH</name>
<evidence type="ECO:0000313" key="2">
    <source>
        <dbReference type="Proteomes" id="UP000295131"/>
    </source>
</evidence>
<accession>A0A4R5PLX5</accession>
<proteinExistence type="predicted"/>
<keyword evidence="2" id="KW-1185">Reference proteome</keyword>
<dbReference type="Pfam" id="PF11011">
    <property type="entry name" value="DUF2849"/>
    <property type="match status" value="1"/>
</dbReference>
<organism evidence="1 2">
    <name type="scientific">Pseudohoeflea suaedae</name>
    <dbReference type="NCBI Taxonomy" id="877384"/>
    <lineage>
        <taxon>Bacteria</taxon>
        <taxon>Pseudomonadati</taxon>
        <taxon>Pseudomonadota</taxon>
        <taxon>Alphaproteobacteria</taxon>
        <taxon>Hyphomicrobiales</taxon>
        <taxon>Rhizobiaceae</taxon>
        <taxon>Pseudohoeflea</taxon>
    </lineage>
</organism>